<dbReference type="EMBL" id="FTNK01000003">
    <property type="protein sequence ID" value="SIQ61681.1"/>
    <property type="molecule type" value="Genomic_DNA"/>
</dbReference>
<feature type="domain" description="Cell wall-active antibiotics response LiaF-like C-terminal" evidence="2">
    <location>
        <begin position="101"/>
        <end position="212"/>
    </location>
</feature>
<keyword evidence="4" id="KW-1185">Reference proteome</keyword>
<evidence type="ECO:0000313" key="4">
    <source>
        <dbReference type="Proteomes" id="UP000186666"/>
    </source>
</evidence>
<evidence type="ECO:0000313" key="3">
    <source>
        <dbReference type="EMBL" id="SIQ61681.1"/>
    </source>
</evidence>
<dbReference type="NCBIfam" id="NF040535">
    <property type="entry name" value="LiaF_C_term"/>
    <property type="match status" value="1"/>
</dbReference>
<keyword evidence="1" id="KW-1133">Transmembrane helix</keyword>
<dbReference type="Proteomes" id="UP000186666">
    <property type="component" value="Unassembled WGS sequence"/>
</dbReference>
<feature type="transmembrane region" description="Helical" evidence="1">
    <location>
        <begin position="52"/>
        <end position="82"/>
    </location>
</feature>
<dbReference type="InterPro" id="IPR024425">
    <property type="entry name" value="LiaF-like_C"/>
</dbReference>
<dbReference type="RefSeq" id="WP_244555887.1">
    <property type="nucleotide sequence ID" value="NZ_FTNK01000003.1"/>
</dbReference>
<name>A0ABY1JQM5_9BACL</name>
<keyword evidence="1" id="KW-0472">Membrane</keyword>
<accession>A0ABY1JQM5</accession>
<gene>
    <name evidence="3" type="ORF">SAMN05421578_10317</name>
</gene>
<evidence type="ECO:0000256" key="1">
    <source>
        <dbReference type="SAM" id="Phobius"/>
    </source>
</evidence>
<dbReference type="InterPro" id="IPR047793">
    <property type="entry name" value="LiaF_C"/>
</dbReference>
<reference evidence="3 4" key="1">
    <citation type="submission" date="2017-01" db="EMBL/GenBank/DDBJ databases">
        <authorList>
            <person name="Varghese N."/>
            <person name="Submissions S."/>
        </authorList>
    </citation>
    <scope>NUCLEOTIDE SEQUENCE [LARGE SCALE GENOMIC DNA]</scope>
    <source>
        <strain evidence="3 4">ATCC 23464</strain>
    </source>
</reference>
<feature type="transmembrane region" description="Helical" evidence="1">
    <location>
        <begin position="7"/>
        <end position="40"/>
    </location>
</feature>
<sequence length="215" mass="24234">MGKRNRIIAIGMICIGMLMLSGKWLSFLSLVALLLLLFGIYKIRNGDIKKGYTFLAIGAVLILLDNLILVVAISLISLGLFYGKSKKSHSNEGFIQKMSFMSNFDWDQSPWVMKSMSVWHVLGESDLDLSLGMPEERETIIVFQGVMGDMDLDIPDYYGVEIEAFVLFGSIDFDGKKDSGMMNRLTWRSANYVDTDYKVKVIVSYIVGDIDIRLI</sequence>
<dbReference type="Pfam" id="PF09922">
    <property type="entry name" value="LiaF-like_C"/>
    <property type="match status" value="1"/>
</dbReference>
<comment type="caution">
    <text evidence="3">The sequence shown here is derived from an EMBL/GenBank/DDBJ whole genome shotgun (WGS) entry which is preliminary data.</text>
</comment>
<keyword evidence="1" id="KW-0812">Transmembrane</keyword>
<proteinExistence type="predicted"/>
<protein>
    <submittedName>
        <fullName evidence="3">Lia operon protein LiaF</fullName>
    </submittedName>
</protein>
<organism evidence="3 4">
    <name type="scientific">Paenibacillus macquariensis</name>
    <dbReference type="NCBI Taxonomy" id="948756"/>
    <lineage>
        <taxon>Bacteria</taxon>
        <taxon>Bacillati</taxon>
        <taxon>Bacillota</taxon>
        <taxon>Bacilli</taxon>
        <taxon>Bacillales</taxon>
        <taxon>Paenibacillaceae</taxon>
        <taxon>Paenibacillus</taxon>
    </lineage>
</organism>
<evidence type="ECO:0000259" key="2">
    <source>
        <dbReference type="Pfam" id="PF09922"/>
    </source>
</evidence>